<feature type="region of interest" description="Disordered" evidence="14">
    <location>
        <begin position="377"/>
        <end position="409"/>
    </location>
</feature>
<keyword evidence="7" id="KW-0677">Repeat</keyword>
<evidence type="ECO:0000256" key="1">
    <source>
        <dbReference type="ARBA" id="ARBA00004191"/>
    </source>
</evidence>
<comment type="subcellular location">
    <subcellularLocation>
        <location evidence="1">Secreted</location>
        <location evidence="1">Cell wall</location>
    </subcellularLocation>
</comment>
<dbReference type="GO" id="GO:0016829">
    <property type="term" value="F:lyase activity"/>
    <property type="evidence" value="ECO:0007669"/>
    <property type="project" value="UniProtKB-KW"/>
</dbReference>
<dbReference type="GO" id="GO:0015074">
    <property type="term" value="P:DNA integration"/>
    <property type="evidence" value="ECO:0007669"/>
    <property type="project" value="InterPro"/>
</dbReference>
<dbReference type="FunFam" id="2.160.20.10:FF:000032">
    <property type="entry name" value="Pectin lyase-like superfamily protein"/>
    <property type="match status" value="1"/>
</dbReference>
<dbReference type="PANTHER" id="PTHR31375">
    <property type="match status" value="1"/>
</dbReference>
<evidence type="ECO:0000313" key="17">
    <source>
        <dbReference type="EMBL" id="KAG7652402.1"/>
    </source>
</evidence>
<dbReference type="EC" id="3.2.1.15" evidence="3"/>
<evidence type="ECO:0000256" key="11">
    <source>
        <dbReference type="ARBA" id="ARBA00034074"/>
    </source>
</evidence>
<feature type="region of interest" description="Disordered" evidence="14">
    <location>
        <begin position="934"/>
        <end position="1036"/>
    </location>
</feature>
<feature type="active site" evidence="12">
    <location>
        <position position="1746"/>
    </location>
</feature>
<keyword evidence="4" id="KW-0134">Cell wall</keyword>
<dbReference type="Pfam" id="PF00295">
    <property type="entry name" value="Glyco_hydro_28"/>
    <property type="match status" value="1"/>
</dbReference>
<gene>
    <name evidence="17" type="ORF">ISN45_At01g071470</name>
</gene>
<name>A0A8T2GZK9_9BRAS</name>
<evidence type="ECO:0000256" key="12">
    <source>
        <dbReference type="PROSITE-ProRule" id="PRU10052"/>
    </source>
</evidence>
<evidence type="ECO:0000256" key="8">
    <source>
        <dbReference type="ARBA" id="ARBA00022801"/>
    </source>
</evidence>
<protein>
    <recommendedName>
        <fullName evidence="3">endo-polygalacturonase</fullName>
        <ecNumber evidence="3">3.2.1.15</ecNumber>
    </recommendedName>
</protein>
<dbReference type="InterPro" id="IPR001584">
    <property type="entry name" value="Integrase_cat-core"/>
</dbReference>
<feature type="compositionally biased region" description="Polar residues" evidence="14">
    <location>
        <begin position="939"/>
        <end position="959"/>
    </location>
</feature>
<evidence type="ECO:0000256" key="7">
    <source>
        <dbReference type="ARBA" id="ARBA00022737"/>
    </source>
</evidence>
<accession>A0A8T2GZK9</accession>
<evidence type="ECO:0000256" key="4">
    <source>
        <dbReference type="ARBA" id="ARBA00022512"/>
    </source>
</evidence>
<evidence type="ECO:0000256" key="3">
    <source>
        <dbReference type="ARBA" id="ARBA00012736"/>
    </source>
</evidence>
<evidence type="ECO:0000256" key="14">
    <source>
        <dbReference type="SAM" id="MobiDB-lite"/>
    </source>
</evidence>
<feature type="signal peptide" evidence="15">
    <location>
        <begin position="1"/>
        <end position="29"/>
    </location>
</feature>
<comment type="catalytic activity">
    <reaction evidence="11">
        <text>(1,4-alpha-D-galacturonosyl)n+m + H2O = (1,4-alpha-D-galacturonosyl)n + (1,4-alpha-D-galacturonosyl)m.</text>
        <dbReference type="EC" id="3.2.1.15"/>
    </reaction>
</comment>
<evidence type="ECO:0000256" key="9">
    <source>
        <dbReference type="ARBA" id="ARBA00023295"/>
    </source>
</evidence>
<dbReference type="CDD" id="cd09272">
    <property type="entry name" value="RNase_HI_RT_Ty1"/>
    <property type="match status" value="1"/>
</dbReference>
<dbReference type="InterPro" id="IPR054722">
    <property type="entry name" value="PolX-like_BBD"/>
</dbReference>
<keyword evidence="10" id="KW-0961">Cell wall biogenesis/degradation</keyword>
<dbReference type="GO" id="GO:0005975">
    <property type="term" value="P:carbohydrate metabolic process"/>
    <property type="evidence" value="ECO:0007669"/>
    <property type="project" value="InterPro"/>
</dbReference>
<keyword evidence="5" id="KW-0964">Secreted</keyword>
<dbReference type="InterPro" id="IPR000743">
    <property type="entry name" value="Glyco_hydro_28"/>
</dbReference>
<proteinExistence type="inferred from homology"/>
<organism evidence="17 18">
    <name type="scientific">Arabidopsis thaliana x Arabidopsis arenosa</name>
    <dbReference type="NCBI Taxonomy" id="1240361"/>
    <lineage>
        <taxon>Eukaryota</taxon>
        <taxon>Viridiplantae</taxon>
        <taxon>Streptophyta</taxon>
        <taxon>Embryophyta</taxon>
        <taxon>Tracheophyta</taxon>
        <taxon>Spermatophyta</taxon>
        <taxon>Magnoliopsida</taxon>
        <taxon>eudicotyledons</taxon>
        <taxon>Gunneridae</taxon>
        <taxon>Pentapetalae</taxon>
        <taxon>rosids</taxon>
        <taxon>malvids</taxon>
        <taxon>Brassicales</taxon>
        <taxon>Brassicaceae</taxon>
        <taxon>Camelineae</taxon>
        <taxon>Arabidopsis</taxon>
    </lineage>
</organism>
<feature type="chain" id="PRO_5035736165" description="endo-polygalacturonase" evidence="15">
    <location>
        <begin position="30"/>
        <end position="1918"/>
    </location>
</feature>
<dbReference type="InterPro" id="IPR029472">
    <property type="entry name" value="Copia-like_N"/>
</dbReference>
<dbReference type="InterPro" id="IPR013103">
    <property type="entry name" value="RVT_2"/>
</dbReference>
<reference evidence="17 18" key="1">
    <citation type="submission" date="2020-12" db="EMBL/GenBank/DDBJ databases">
        <title>Concerted genomic and epigenomic changes stabilize Arabidopsis allopolyploids.</title>
        <authorList>
            <person name="Chen Z."/>
        </authorList>
    </citation>
    <scope>NUCLEOTIDE SEQUENCE [LARGE SCALE GENOMIC DNA]</scope>
    <source>
        <strain evidence="17">Allo738</strain>
        <tissue evidence="17">Leaf</tissue>
    </source>
</reference>
<keyword evidence="8 13" id="KW-0378">Hydrolase</keyword>
<evidence type="ECO:0000256" key="6">
    <source>
        <dbReference type="ARBA" id="ARBA00022729"/>
    </source>
</evidence>
<feature type="compositionally biased region" description="Polar residues" evidence="14">
    <location>
        <begin position="379"/>
        <end position="400"/>
    </location>
</feature>
<dbReference type="EMBL" id="JAEFBK010000001">
    <property type="protein sequence ID" value="KAG7652402.1"/>
    <property type="molecule type" value="Genomic_DNA"/>
</dbReference>
<dbReference type="Pfam" id="PF07727">
    <property type="entry name" value="RVT_2"/>
    <property type="match status" value="1"/>
</dbReference>
<sequence>MSYSCGTTVVVTLLLLLVVASSLSQTANADSFESLLQLPRRQSRSTRPRSERLLHVGKFGAKGNGFTDDTKDLGNQTAPKFLKKIMSASSSSSSTSSALSSTSVDTKRKTISPYDLSSSDNPGIIISRPLLRGPNYEAWATNIRLALTARKKFGFADGSIPKPGEDSENFEDWVANNALVVSWMKLTIEENISDSISHLDDSHELWTHIQKRYGVKNGQRVQRLKTELATCRQRGTSLDEYYGKLSSLWKSLSDYQQAKTMEDVRKEREEDKLHQLLMGLDESIYGTVKSSLLSRVPLPSLEEAYNVLQQEDESKSASRFHAERTDGVSFAVQTQSRQVSYEDHRNHTCKLCGKIGHFDENCFKKIGYPPWWVEKPRNKSNQASNGGRVTTSAPLQSSRGRGSADVSRGGQANAMVVSRPSVSALNTTVITDSDRVGLSGLNDHQWKSLVQMLEERQPTSTDRLNGTWFLESWIIDTGASNHMTGSLDFLNEVCDMPPVLIKLPDGRFTTSTRQGTVQLGSSLRLSAVYLVDELKCHLISVSQLTRDSGCVFQITDRLCVVQERISRTVIGAGEQRNGLYFFRGVAVASAVQRMALQPLELWHKRLGHPSSKVLNLLEFSSSCSSFDSHSCEICIRAKHSRDSFPLSNTTSHKAFDLIHCDLWGPYRTTALCGSRFFLTIVDDYSRAVWIYLLTSKQEAPTHLKKFLALVERQFSTQVRTVRSDNGSEFICLRDFFAEKGIIHETSCVGTPQQNGRVERKHQHILNVARALRFQANLPIEFWGYCALTAGYLINRTPTKLLHGKTPFELVYGRPPPLDHLRVLGCLCFVHNQKHGRDKFASRSTRSVFLGYPFAKKGWRVYNLDTGVVSVSRDVIFKEDEFPFDILENNEIKDSQSSPVVQAHDDDPLAADIISSPPDSTLPPHVVTTGELCETDEPVTPTSNVAPSALTSDPSTPNSATPISPVPSLTPLSPVLSSPEKSMESPTASISSSSPAATDSPAVTDSPDANDSPASHDSPAPPIPSPEKLGPGLRKKNPPVKLADYVTMLLHQPHPSVTPYPIDNFLSSSRFTEPYQAFLLAITSGVEPQFYKDAILDEKWRDAVQDEIVALEDNGTWTVETLPKGKKALGCKWVFKLKYHADGTLERHKARLVVLGNNQTEGIDFNETYAPVAKMVTVRAFLQQAASNDWEVHQMDVHNAFLHGDLDEEVYMQFPPGFRTEDKSQVCRLRKSLYGLKQAPRCWFAKLGAALKEYGFIQNVSDYSLFTFEDSVSTLNVLVYVDDIIISGSSLDIIEKFKCYVSDCFHMKNLGLLRYFLGIEVARNSTGFYLCQRKYTLDILTTTGVLGAKPVAFPMVQNHKLALAKGKPLIDPTRYRRLIGKLIYLGVTRPELSYAIHILSQFMSQPKEEHWTAALRVLCYLKNTPGQGIFLQAKTPLVLTAWCDSDWSSCPTTRRSLTGWFIQLGGSPISWKTKKHDVVSRSSAEAEYRAMADTVCEILWLRQLLPALGIDCSAPTVLHSDSLSAISLAKNPVYHARTKHIENDKHFIRDEIIRGAIVPKHVSTTSQLADVMTKALGKTAFEAFLLKMGISGTIIAPNDPDAWEGLSRRKWLYFHGLSRLTVEGGGTVNGMGQEWWTRSCKRNHSNPCRGAPTAITFHKCKNMRVENLNVIDSQQMHIAFTSCRRVAISGLKVIAPATSPNTDGIHISVSRGIVIDNTTVRTGDDCVSIVKNSSQISISNIICGPGHGISIGSLGKSESWEEVRDITVDTAFISDTANGVRIKTWQGGSGLVSKIIFRNIKMNNVSNPIIIDQYYCDSRKPCANQTSAVSIENISFVHVRGTSATKQAIKISCSDSSPCRNILLQDIDLEPSSGDGFTESFCWEAYGSSSGQVYPPPCLSDDTSFLEQSVQSRITSAYL</sequence>
<feature type="domain" description="Integrase catalytic" evidence="16">
    <location>
        <begin position="641"/>
        <end position="814"/>
    </location>
</feature>
<dbReference type="PROSITE" id="PS50994">
    <property type="entry name" value="INTEGRASE"/>
    <property type="match status" value="1"/>
</dbReference>
<keyword evidence="9 13" id="KW-0326">Glycosidase</keyword>
<evidence type="ECO:0000256" key="5">
    <source>
        <dbReference type="ARBA" id="ARBA00022525"/>
    </source>
</evidence>
<feature type="compositionally biased region" description="Low complexity" evidence="14">
    <location>
        <begin position="960"/>
        <end position="1017"/>
    </location>
</feature>
<comment type="similarity">
    <text evidence="2 13">Belongs to the glycosyl hydrolase 28 family.</text>
</comment>
<evidence type="ECO:0000256" key="10">
    <source>
        <dbReference type="ARBA" id="ARBA00023316"/>
    </source>
</evidence>
<dbReference type="PROSITE" id="PS00502">
    <property type="entry name" value="POLYGALACTURONASE"/>
    <property type="match status" value="1"/>
</dbReference>
<dbReference type="Pfam" id="PF14244">
    <property type="entry name" value="Retrotran_gag_3"/>
    <property type="match status" value="1"/>
</dbReference>
<keyword evidence="18" id="KW-1185">Reference proteome</keyword>
<dbReference type="Pfam" id="PF22936">
    <property type="entry name" value="Pol_BBD"/>
    <property type="match status" value="1"/>
</dbReference>
<dbReference type="InterPro" id="IPR025724">
    <property type="entry name" value="GAG-pre-integrase_dom"/>
</dbReference>
<keyword evidence="6 15" id="KW-0732">Signal</keyword>
<evidence type="ECO:0000313" key="18">
    <source>
        <dbReference type="Proteomes" id="UP000694240"/>
    </source>
</evidence>
<dbReference type="GO" id="GO:0071555">
    <property type="term" value="P:cell wall organization"/>
    <property type="evidence" value="ECO:0007669"/>
    <property type="project" value="UniProtKB-KW"/>
</dbReference>
<dbReference type="Pfam" id="PF00665">
    <property type="entry name" value="rve"/>
    <property type="match status" value="1"/>
</dbReference>
<evidence type="ECO:0000259" key="16">
    <source>
        <dbReference type="PROSITE" id="PS50994"/>
    </source>
</evidence>
<evidence type="ECO:0000256" key="15">
    <source>
        <dbReference type="SAM" id="SignalP"/>
    </source>
</evidence>
<dbReference type="Pfam" id="PF13976">
    <property type="entry name" value="gag_pre-integrs"/>
    <property type="match status" value="1"/>
</dbReference>
<dbReference type="GO" id="GO:0004650">
    <property type="term" value="F:polygalacturonase activity"/>
    <property type="evidence" value="ECO:0007669"/>
    <property type="project" value="UniProtKB-EC"/>
</dbReference>
<dbReference type="Proteomes" id="UP000694240">
    <property type="component" value="Chromosome 1"/>
</dbReference>
<keyword evidence="17" id="KW-0456">Lyase</keyword>
<evidence type="ECO:0000256" key="13">
    <source>
        <dbReference type="RuleBase" id="RU361169"/>
    </source>
</evidence>
<evidence type="ECO:0000256" key="2">
    <source>
        <dbReference type="ARBA" id="ARBA00008834"/>
    </source>
</evidence>
<comment type="caution">
    <text evidence="17">The sequence shown here is derived from an EMBL/GenBank/DDBJ whole genome shotgun (WGS) entry which is preliminary data.</text>
</comment>
<dbReference type="InterPro" id="IPR057670">
    <property type="entry name" value="SH3_retrovirus"/>
</dbReference>
<dbReference type="Pfam" id="PF25597">
    <property type="entry name" value="SH3_retrovirus"/>
    <property type="match status" value="1"/>
</dbReference>